<keyword evidence="3" id="KW-1185">Reference proteome</keyword>
<feature type="chain" id="PRO_5045426097" description="Secreted protein" evidence="1">
    <location>
        <begin position="19"/>
        <end position="104"/>
    </location>
</feature>
<sequence>MHDITALLLLLVQLLAHALDPVPPPPSSIALFSSVLGVIAPSNSPGAQRRFQMAVLLIVESGQFITSAGCKIDLCGFREGACLSSHVDICIVTRRGWDEKSIVI</sequence>
<gene>
    <name evidence="2" type="ORF">CLO192961_LOCUS4225</name>
</gene>
<organism evidence="2 3">
    <name type="scientific">Bionectria ochroleuca</name>
    <name type="common">Gliocladium roseum</name>
    <dbReference type="NCBI Taxonomy" id="29856"/>
    <lineage>
        <taxon>Eukaryota</taxon>
        <taxon>Fungi</taxon>
        <taxon>Dikarya</taxon>
        <taxon>Ascomycota</taxon>
        <taxon>Pezizomycotina</taxon>
        <taxon>Sordariomycetes</taxon>
        <taxon>Hypocreomycetidae</taxon>
        <taxon>Hypocreales</taxon>
        <taxon>Bionectriaceae</taxon>
        <taxon>Clonostachys</taxon>
    </lineage>
</organism>
<dbReference type="Proteomes" id="UP000766486">
    <property type="component" value="Unassembled WGS sequence"/>
</dbReference>
<comment type="caution">
    <text evidence="2">The sequence shown here is derived from an EMBL/GenBank/DDBJ whole genome shotgun (WGS) entry which is preliminary data.</text>
</comment>
<accession>A0ABY6TMN4</accession>
<proteinExistence type="predicted"/>
<name>A0ABY6TMN4_BIOOC</name>
<protein>
    <recommendedName>
        <fullName evidence="4">Secreted protein</fullName>
    </recommendedName>
</protein>
<feature type="signal peptide" evidence="1">
    <location>
        <begin position="1"/>
        <end position="18"/>
    </location>
</feature>
<evidence type="ECO:0008006" key="4">
    <source>
        <dbReference type="Google" id="ProtNLM"/>
    </source>
</evidence>
<evidence type="ECO:0000313" key="3">
    <source>
        <dbReference type="Proteomes" id="UP000766486"/>
    </source>
</evidence>
<evidence type="ECO:0000256" key="1">
    <source>
        <dbReference type="SAM" id="SignalP"/>
    </source>
</evidence>
<evidence type="ECO:0000313" key="2">
    <source>
        <dbReference type="EMBL" id="VUC19843.1"/>
    </source>
</evidence>
<reference evidence="2 3" key="1">
    <citation type="submission" date="2019-06" db="EMBL/GenBank/DDBJ databases">
        <authorList>
            <person name="Broberg M."/>
        </authorList>
    </citation>
    <scope>NUCLEOTIDE SEQUENCE [LARGE SCALE GENOMIC DNA]</scope>
</reference>
<keyword evidence="1" id="KW-0732">Signal</keyword>
<dbReference type="EMBL" id="CABFNS010000006">
    <property type="protein sequence ID" value="VUC19843.1"/>
    <property type="molecule type" value="Genomic_DNA"/>
</dbReference>